<comment type="subcellular location">
    <subcellularLocation>
        <location evidence="3">Endoplasmic reticulum membrane</location>
        <topology evidence="3">Peripheral membrane protein</topology>
    </subcellularLocation>
    <subcellularLocation>
        <location evidence="2">Microsome membrane</location>
        <topology evidence="2">Peripheral membrane protein</topology>
    </subcellularLocation>
</comment>
<dbReference type="GO" id="GO:0005506">
    <property type="term" value="F:iron ion binding"/>
    <property type="evidence" value="ECO:0007669"/>
    <property type="project" value="InterPro"/>
</dbReference>
<dbReference type="KEGG" id="apln:108735334"/>
<feature type="non-terminal residue" evidence="16">
    <location>
        <position position="1"/>
    </location>
</feature>
<dbReference type="InterPro" id="IPR050476">
    <property type="entry name" value="Insect_CytP450_Detox"/>
</dbReference>
<evidence type="ECO:0000256" key="2">
    <source>
        <dbReference type="ARBA" id="ARBA00004174"/>
    </source>
</evidence>
<dbReference type="AlphaFoldDB" id="A0A7F5RP48"/>
<keyword evidence="15" id="KW-1185">Reference proteome</keyword>
<dbReference type="PANTHER" id="PTHR24292:SF45">
    <property type="entry name" value="CYTOCHROME P450 6G1-RELATED"/>
    <property type="match status" value="1"/>
</dbReference>
<feature type="binding site" description="axial binding residue" evidence="13">
    <location>
        <position position="197"/>
    </location>
    <ligand>
        <name>heme</name>
        <dbReference type="ChEBI" id="CHEBI:30413"/>
    </ligand>
    <ligandPart>
        <name>Fe</name>
        <dbReference type="ChEBI" id="CHEBI:18248"/>
    </ligandPart>
</feature>
<keyword evidence="8" id="KW-0492">Microsome</keyword>
<evidence type="ECO:0000256" key="5">
    <source>
        <dbReference type="ARBA" id="ARBA00022617"/>
    </source>
</evidence>
<dbReference type="PRINTS" id="PR00463">
    <property type="entry name" value="EP450I"/>
</dbReference>
<dbReference type="GeneID" id="108735334"/>
<evidence type="ECO:0000256" key="6">
    <source>
        <dbReference type="ARBA" id="ARBA00022723"/>
    </source>
</evidence>
<dbReference type="InterPro" id="IPR001128">
    <property type="entry name" value="Cyt_P450"/>
</dbReference>
<dbReference type="InterPro" id="IPR002401">
    <property type="entry name" value="Cyt_P450_E_grp-I"/>
</dbReference>
<keyword evidence="11 14" id="KW-0503">Monooxygenase</keyword>
<sequence length="254" mass="29062">FGGPVFDFSRSGPEPQSVSCRPLVYRVVIYHFLFNIYYFAFFTDGTTVLGIAAQFFVAGYETVSTTLSFGLYELALNQEIQRKLKDELRNALKEDGELDYGTVHKIPYLDQVVKETLRKYPILPYLDRHCTKEYRIPDSDLVLYPGSTVYIPMFGLHYDEKYFPNPNGFIPERFSTENKDNFPATAYLPFGLGPRICIGERFALTSTKLAIAKLLLEYDIEPCEETPIPVEFKASGITLVPTKKLMLKFKNSHN</sequence>
<accession>A0A7F5RP48</accession>
<keyword evidence="12" id="KW-0472">Membrane</keyword>
<organism evidence="15 16">
    <name type="scientific">Agrilus planipennis</name>
    <name type="common">Emerald ash borer</name>
    <name type="synonym">Agrilus marcopoli</name>
    <dbReference type="NCBI Taxonomy" id="224129"/>
    <lineage>
        <taxon>Eukaryota</taxon>
        <taxon>Metazoa</taxon>
        <taxon>Ecdysozoa</taxon>
        <taxon>Arthropoda</taxon>
        <taxon>Hexapoda</taxon>
        <taxon>Insecta</taxon>
        <taxon>Pterygota</taxon>
        <taxon>Neoptera</taxon>
        <taxon>Endopterygota</taxon>
        <taxon>Coleoptera</taxon>
        <taxon>Polyphaga</taxon>
        <taxon>Elateriformia</taxon>
        <taxon>Buprestoidea</taxon>
        <taxon>Buprestidae</taxon>
        <taxon>Agrilinae</taxon>
        <taxon>Agrilus</taxon>
    </lineage>
</organism>
<dbReference type="GO" id="GO:0016705">
    <property type="term" value="F:oxidoreductase activity, acting on paired donors, with incorporation or reduction of molecular oxygen"/>
    <property type="evidence" value="ECO:0007669"/>
    <property type="project" value="InterPro"/>
</dbReference>
<evidence type="ECO:0000256" key="13">
    <source>
        <dbReference type="PIRSR" id="PIRSR602401-1"/>
    </source>
</evidence>
<evidence type="ECO:0000256" key="3">
    <source>
        <dbReference type="ARBA" id="ARBA00004406"/>
    </source>
</evidence>
<dbReference type="GO" id="GO:0005789">
    <property type="term" value="C:endoplasmic reticulum membrane"/>
    <property type="evidence" value="ECO:0007669"/>
    <property type="project" value="UniProtKB-SubCell"/>
</dbReference>
<evidence type="ECO:0000256" key="11">
    <source>
        <dbReference type="ARBA" id="ARBA00023033"/>
    </source>
</evidence>
<proteinExistence type="inferred from homology"/>
<dbReference type="Pfam" id="PF00067">
    <property type="entry name" value="p450"/>
    <property type="match status" value="1"/>
</dbReference>
<comment type="cofactor">
    <cofactor evidence="1 13">
        <name>heme</name>
        <dbReference type="ChEBI" id="CHEBI:30413"/>
    </cofactor>
</comment>
<keyword evidence="10 13" id="KW-0408">Iron</keyword>
<dbReference type="RefSeq" id="XP_025837635.1">
    <property type="nucleotide sequence ID" value="XM_025981850.1"/>
</dbReference>
<evidence type="ECO:0000256" key="12">
    <source>
        <dbReference type="ARBA" id="ARBA00023136"/>
    </source>
</evidence>
<reference evidence="16" key="1">
    <citation type="submission" date="2025-08" db="UniProtKB">
        <authorList>
            <consortium name="RefSeq"/>
        </authorList>
    </citation>
    <scope>IDENTIFICATION</scope>
    <source>
        <tissue evidence="16">Entire body</tissue>
    </source>
</reference>
<dbReference type="PANTHER" id="PTHR24292">
    <property type="entry name" value="CYTOCHROME P450"/>
    <property type="match status" value="1"/>
</dbReference>
<evidence type="ECO:0000256" key="14">
    <source>
        <dbReference type="RuleBase" id="RU000461"/>
    </source>
</evidence>
<dbReference type="GO" id="GO:0004497">
    <property type="term" value="F:monooxygenase activity"/>
    <property type="evidence" value="ECO:0007669"/>
    <property type="project" value="UniProtKB-KW"/>
</dbReference>
<dbReference type="InterPro" id="IPR036396">
    <property type="entry name" value="Cyt_P450_sf"/>
</dbReference>
<keyword evidence="7" id="KW-0256">Endoplasmic reticulum</keyword>
<dbReference type="PRINTS" id="PR00385">
    <property type="entry name" value="P450"/>
</dbReference>
<name>A0A7F5RP48_AGRPL</name>
<evidence type="ECO:0000313" key="16">
    <source>
        <dbReference type="RefSeq" id="XP_025837635.1"/>
    </source>
</evidence>
<keyword evidence="6 13" id="KW-0479">Metal-binding</keyword>
<dbReference type="InterPro" id="IPR017972">
    <property type="entry name" value="Cyt_P450_CS"/>
</dbReference>
<dbReference type="PROSITE" id="PS00086">
    <property type="entry name" value="CYTOCHROME_P450"/>
    <property type="match status" value="1"/>
</dbReference>
<evidence type="ECO:0000256" key="9">
    <source>
        <dbReference type="ARBA" id="ARBA00023002"/>
    </source>
</evidence>
<dbReference type="InParanoid" id="A0A7F5RP48"/>
<keyword evidence="5 13" id="KW-0349">Heme</keyword>
<evidence type="ECO:0000256" key="8">
    <source>
        <dbReference type="ARBA" id="ARBA00022848"/>
    </source>
</evidence>
<evidence type="ECO:0000256" key="10">
    <source>
        <dbReference type="ARBA" id="ARBA00023004"/>
    </source>
</evidence>
<dbReference type="GO" id="GO:0020037">
    <property type="term" value="F:heme binding"/>
    <property type="evidence" value="ECO:0007669"/>
    <property type="project" value="InterPro"/>
</dbReference>
<dbReference type="Proteomes" id="UP000192223">
    <property type="component" value="Unplaced"/>
</dbReference>
<protein>
    <submittedName>
        <fullName evidence="16">Cytochrome P450 6k1</fullName>
    </submittedName>
</protein>
<evidence type="ECO:0000256" key="1">
    <source>
        <dbReference type="ARBA" id="ARBA00001971"/>
    </source>
</evidence>
<evidence type="ECO:0000256" key="4">
    <source>
        <dbReference type="ARBA" id="ARBA00010617"/>
    </source>
</evidence>
<dbReference type="Gene3D" id="1.10.630.10">
    <property type="entry name" value="Cytochrome P450"/>
    <property type="match status" value="1"/>
</dbReference>
<dbReference type="OrthoDB" id="2789670at2759"/>
<comment type="similarity">
    <text evidence="4 14">Belongs to the cytochrome P450 family.</text>
</comment>
<evidence type="ECO:0000313" key="15">
    <source>
        <dbReference type="Proteomes" id="UP000192223"/>
    </source>
</evidence>
<evidence type="ECO:0000256" key="7">
    <source>
        <dbReference type="ARBA" id="ARBA00022824"/>
    </source>
</evidence>
<gene>
    <name evidence="16" type="primary">LOC108735334</name>
</gene>
<dbReference type="SUPFAM" id="SSF48264">
    <property type="entry name" value="Cytochrome P450"/>
    <property type="match status" value="1"/>
</dbReference>
<keyword evidence="9 14" id="KW-0560">Oxidoreductase</keyword>